<proteinExistence type="inferred from homology"/>
<comment type="catalytic activity">
    <reaction evidence="1">
        <text>AMP + H2O = D-ribose 5-phosphate + adenine</text>
        <dbReference type="Rhea" id="RHEA:20129"/>
        <dbReference type="ChEBI" id="CHEBI:15377"/>
        <dbReference type="ChEBI" id="CHEBI:16708"/>
        <dbReference type="ChEBI" id="CHEBI:78346"/>
        <dbReference type="ChEBI" id="CHEBI:456215"/>
        <dbReference type="EC" id="3.2.2.4"/>
    </reaction>
</comment>
<dbReference type="PANTHER" id="PTHR31223">
    <property type="entry name" value="LOG FAMILY PROTEIN YJL055W"/>
    <property type="match status" value="1"/>
</dbReference>
<evidence type="ECO:0000256" key="1">
    <source>
        <dbReference type="ARBA" id="ARBA00000274"/>
    </source>
</evidence>
<evidence type="ECO:0000313" key="4">
    <source>
        <dbReference type="EMBL" id="MET1490589.1"/>
    </source>
</evidence>
<accession>A0ABV2CRQ3</accession>
<evidence type="ECO:0000256" key="2">
    <source>
        <dbReference type="ARBA" id="ARBA00006763"/>
    </source>
</evidence>
<comment type="caution">
    <text evidence="4">The sequence shown here is derived from an EMBL/GenBank/DDBJ whole genome shotgun (WGS) entry which is preliminary data.</text>
</comment>
<evidence type="ECO:0000313" key="5">
    <source>
        <dbReference type="Proteomes" id="UP001548590"/>
    </source>
</evidence>
<dbReference type="InterPro" id="IPR031100">
    <property type="entry name" value="LOG_fam"/>
</dbReference>
<dbReference type="Pfam" id="PF03641">
    <property type="entry name" value="Lysine_decarbox"/>
    <property type="match status" value="1"/>
</dbReference>
<organism evidence="4 5">
    <name type="scientific">Uliginosibacterium paludis</name>
    <dbReference type="NCBI Taxonomy" id="1615952"/>
    <lineage>
        <taxon>Bacteria</taxon>
        <taxon>Pseudomonadati</taxon>
        <taxon>Pseudomonadota</taxon>
        <taxon>Betaproteobacteria</taxon>
        <taxon>Rhodocyclales</taxon>
        <taxon>Zoogloeaceae</taxon>
        <taxon>Uliginosibacterium</taxon>
    </lineage>
</organism>
<reference evidence="4 5" key="1">
    <citation type="submission" date="2024-07" db="EMBL/GenBank/DDBJ databases">
        <title>Uliginosibacterium paludis KCTC:42655.</title>
        <authorList>
            <person name="Kim M.K."/>
        </authorList>
    </citation>
    <scope>NUCLEOTIDE SEQUENCE [LARGE SCALE GENOMIC DNA]</scope>
    <source>
        <strain evidence="4 5">KCTC 42655</strain>
    </source>
</reference>
<keyword evidence="3" id="KW-0203">Cytokinin biosynthesis</keyword>
<gene>
    <name evidence="4" type="ORF">ABVT11_12200</name>
</gene>
<keyword evidence="5" id="KW-1185">Reference proteome</keyword>
<dbReference type="NCBIfam" id="TIGR00730">
    <property type="entry name" value="Rossman fold protein, TIGR00730 family"/>
    <property type="match status" value="1"/>
</dbReference>
<dbReference type="Gene3D" id="3.40.50.450">
    <property type="match status" value="1"/>
</dbReference>
<dbReference type="RefSeq" id="WP_345927702.1">
    <property type="nucleotide sequence ID" value="NZ_JBDIVF010000004.1"/>
</dbReference>
<name>A0ABV2CRQ3_9RHOO</name>
<evidence type="ECO:0000256" key="3">
    <source>
        <dbReference type="RuleBase" id="RU363015"/>
    </source>
</evidence>
<keyword evidence="3" id="KW-0378">Hydrolase</keyword>
<comment type="similarity">
    <text evidence="2 3">Belongs to the LOG family.</text>
</comment>
<dbReference type="Proteomes" id="UP001548590">
    <property type="component" value="Unassembled WGS sequence"/>
</dbReference>
<dbReference type="EMBL" id="JBEWLZ010000006">
    <property type="protein sequence ID" value="MET1490589.1"/>
    <property type="molecule type" value="Genomic_DNA"/>
</dbReference>
<protein>
    <recommendedName>
        <fullName evidence="3">Cytokinin riboside 5'-monophosphate phosphoribohydrolase</fullName>
        <ecNumber evidence="3">3.2.2.n1</ecNumber>
    </recommendedName>
</protein>
<dbReference type="PANTHER" id="PTHR31223:SF70">
    <property type="entry name" value="LOG FAMILY PROTEIN YJL055W"/>
    <property type="match status" value="1"/>
</dbReference>
<dbReference type="InterPro" id="IPR005269">
    <property type="entry name" value="LOG"/>
</dbReference>
<sequence length="195" mass="20985">MKSLCVFCGASSGADPVFSQAAANFGQTLARHRIELVWGGGHVGLMGVVADAVLNAGGAAYGVIPGFMAERELAHPRATEMVVVDSMHARKAAMARRAEAFVALPGGLGTMDELFEILTWSQLHIHHNPVGLLNVNGFFEPFLAMVRHMVQAGFVQQIHLDRIHVAADAETLLESMRQHRPLEGDWIGKVQPASA</sequence>
<dbReference type="EC" id="3.2.2.n1" evidence="3"/>
<dbReference type="SUPFAM" id="SSF102405">
    <property type="entry name" value="MCP/YpsA-like"/>
    <property type="match status" value="1"/>
</dbReference>